<protein>
    <recommendedName>
        <fullName evidence="3">Nucleotidyl transferase AbiEii/AbiGii toxin family protein</fullName>
    </recommendedName>
</protein>
<evidence type="ECO:0000313" key="2">
    <source>
        <dbReference type="Proteomes" id="UP000236327"/>
    </source>
</evidence>
<evidence type="ECO:0008006" key="3">
    <source>
        <dbReference type="Google" id="ProtNLM"/>
    </source>
</evidence>
<comment type="caution">
    <text evidence="1">The sequence shown here is derived from an EMBL/GenBank/DDBJ whole genome shotgun (WGS) entry which is preliminary data.</text>
</comment>
<sequence length="223" mass="25191">MVARRPSEWPVLFDIMIELLDRLRESTGIRPSWSFGGGTALMLQIDHRESHDIDVFIDDPQLLAYLNPETQEYALSRHPDSYETDGTRALKLAFESLGEIDFICCHPILDRSANRKDIRGQPVDLETPAEIIAKKVYFRGRNFQPRDMFDLAAVTESHGMDYVAAALRECGADRCEIALATIRQVNPKAVEAITSQLMYREHNRHLIALAHSISRSALEAALA</sequence>
<proteinExistence type="predicted"/>
<accession>A0A2K2FYA8</accession>
<dbReference type="Proteomes" id="UP000236327">
    <property type="component" value="Unassembled WGS sequence"/>
</dbReference>
<dbReference type="EMBL" id="LYMM01000043">
    <property type="protein sequence ID" value="PNU03785.1"/>
    <property type="molecule type" value="Genomic_DNA"/>
</dbReference>
<name>A0A2K2FYA8_9SPHN</name>
<dbReference type="OrthoDB" id="7305331at2"/>
<dbReference type="Pfam" id="PF08843">
    <property type="entry name" value="AbiEii"/>
    <property type="match status" value="1"/>
</dbReference>
<keyword evidence="2" id="KW-1185">Reference proteome</keyword>
<reference evidence="1 2" key="1">
    <citation type="submission" date="2016-05" db="EMBL/GenBank/DDBJ databases">
        <title>Complete genome sequence of Novosphingobium guangzhouense SA925(T).</title>
        <authorList>
            <person name="Sha S."/>
        </authorList>
    </citation>
    <scope>NUCLEOTIDE SEQUENCE [LARGE SCALE GENOMIC DNA]</scope>
    <source>
        <strain evidence="1 2">SA925</strain>
    </source>
</reference>
<organism evidence="1 2">
    <name type="scientific">Novosphingobium guangzhouense</name>
    <dbReference type="NCBI Taxonomy" id="1850347"/>
    <lineage>
        <taxon>Bacteria</taxon>
        <taxon>Pseudomonadati</taxon>
        <taxon>Pseudomonadota</taxon>
        <taxon>Alphaproteobacteria</taxon>
        <taxon>Sphingomonadales</taxon>
        <taxon>Sphingomonadaceae</taxon>
        <taxon>Novosphingobium</taxon>
    </lineage>
</organism>
<dbReference type="InterPro" id="IPR014942">
    <property type="entry name" value="AbiEii"/>
</dbReference>
<gene>
    <name evidence="1" type="ORF">A8V01_22260</name>
</gene>
<dbReference type="AlphaFoldDB" id="A0A2K2FYA8"/>
<dbReference type="RefSeq" id="WP_103096920.1">
    <property type="nucleotide sequence ID" value="NZ_LYMM01000043.1"/>
</dbReference>
<evidence type="ECO:0000313" key="1">
    <source>
        <dbReference type="EMBL" id="PNU03785.1"/>
    </source>
</evidence>